<reference evidence="2" key="1">
    <citation type="journal article" date="2014" name="Front. Microbiol.">
        <title>High frequency of phylogenetically diverse reductive dehalogenase-homologous genes in deep subseafloor sedimentary metagenomes.</title>
        <authorList>
            <person name="Kawai M."/>
            <person name="Futagami T."/>
            <person name="Toyoda A."/>
            <person name="Takaki Y."/>
            <person name="Nishi S."/>
            <person name="Hori S."/>
            <person name="Arai W."/>
            <person name="Tsubouchi T."/>
            <person name="Morono Y."/>
            <person name="Uchiyama I."/>
            <person name="Ito T."/>
            <person name="Fujiyama A."/>
            <person name="Inagaki F."/>
            <person name="Takami H."/>
        </authorList>
    </citation>
    <scope>NUCLEOTIDE SEQUENCE</scope>
    <source>
        <strain evidence="2">Expedition CK06-06</strain>
    </source>
</reference>
<gene>
    <name evidence="2" type="ORF">S01H1_32874</name>
</gene>
<name>X0W1M5_9ZZZZ</name>
<feature type="transmembrane region" description="Helical" evidence="1">
    <location>
        <begin position="33"/>
        <end position="53"/>
    </location>
</feature>
<organism evidence="2">
    <name type="scientific">marine sediment metagenome</name>
    <dbReference type="NCBI Taxonomy" id="412755"/>
    <lineage>
        <taxon>unclassified sequences</taxon>
        <taxon>metagenomes</taxon>
        <taxon>ecological metagenomes</taxon>
    </lineage>
</organism>
<keyword evidence="1" id="KW-1133">Transmembrane helix</keyword>
<feature type="transmembrane region" description="Helical" evidence="1">
    <location>
        <begin position="65"/>
        <end position="83"/>
    </location>
</feature>
<feature type="non-terminal residue" evidence="2">
    <location>
        <position position="166"/>
    </location>
</feature>
<keyword evidence="1" id="KW-0812">Transmembrane</keyword>
<dbReference type="AlphaFoldDB" id="X0W1M5"/>
<comment type="caution">
    <text evidence="2">The sequence shown here is derived from an EMBL/GenBank/DDBJ whole genome shotgun (WGS) entry which is preliminary data.</text>
</comment>
<keyword evidence="1" id="KW-0472">Membrane</keyword>
<dbReference type="EMBL" id="BARS01020383">
    <property type="protein sequence ID" value="GAG06631.1"/>
    <property type="molecule type" value="Genomic_DNA"/>
</dbReference>
<sequence>MIPDILEGRFQFVFDMGRDMIWTRDIVVLKKPYLIGPWGSISGVFFGPFWYYFLSVPFILSGGSPIASVLAVCFVNLAAIFIGYQFGKEIKNKRLGILIAFFFAFSRSQIAASFTAFHANLLPFTTLLFIYSLYKLKIKQKEILYLPLAGFLASLNFHLEPAAAIF</sequence>
<accession>X0W1M5</accession>
<evidence type="ECO:0000313" key="2">
    <source>
        <dbReference type="EMBL" id="GAG06631.1"/>
    </source>
</evidence>
<feature type="transmembrane region" description="Helical" evidence="1">
    <location>
        <begin position="143"/>
        <end position="159"/>
    </location>
</feature>
<feature type="transmembrane region" description="Helical" evidence="1">
    <location>
        <begin position="95"/>
        <end position="111"/>
    </location>
</feature>
<evidence type="ECO:0008006" key="3">
    <source>
        <dbReference type="Google" id="ProtNLM"/>
    </source>
</evidence>
<proteinExistence type="predicted"/>
<feature type="transmembrane region" description="Helical" evidence="1">
    <location>
        <begin position="117"/>
        <end position="134"/>
    </location>
</feature>
<evidence type="ECO:0000256" key="1">
    <source>
        <dbReference type="SAM" id="Phobius"/>
    </source>
</evidence>
<protein>
    <recommendedName>
        <fullName evidence="3">Glycosyltransferase RgtA/B/C/D-like domain-containing protein</fullName>
    </recommendedName>
</protein>